<sequence>MILAHCNLHLLGSSDSPASASLVGEVTGACHHAWLIFVFLVETGFHHVGQAGLELLTSGDSPASASPSAGIIGMSHHARPMCLSYVDTSLDLGATLTQCDLILTDYICKDPLSK</sequence>
<dbReference type="PANTHER" id="PTHR12138:SF151">
    <property type="entry name" value="SECRETED PROTEIN"/>
    <property type="match status" value="1"/>
</dbReference>
<proteinExistence type="predicted"/>
<reference evidence="1 2" key="1">
    <citation type="submission" date="2013-03" db="EMBL/GenBank/DDBJ databases">
        <authorList>
            <person name="Warren W."/>
            <person name="Wilson R.K."/>
        </authorList>
    </citation>
    <scope>NUCLEOTIDE SEQUENCE</scope>
</reference>
<dbReference type="Proteomes" id="UP000233100">
    <property type="component" value="Chromosome 15"/>
</dbReference>
<evidence type="ECO:0000313" key="1">
    <source>
        <dbReference type="Ensembl" id="ENSMFAP00000048259.1"/>
    </source>
</evidence>
<dbReference type="GeneTree" id="ENSGT01120000271815"/>
<protein>
    <submittedName>
        <fullName evidence="1">Uncharacterized protein</fullName>
    </submittedName>
</protein>
<reference evidence="1" key="3">
    <citation type="submission" date="2025-09" db="UniProtKB">
        <authorList>
            <consortium name="Ensembl"/>
        </authorList>
    </citation>
    <scope>IDENTIFICATION</scope>
</reference>
<keyword evidence="2" id="KW-1185">Reference proteome</keyword>
<reference evidence="1" key="2">
    <citation type="submission" date="2025-08" db="UniProtKB">
        <authorList>
            <consortium name="Ensembl"/>
        </authorList>
    </citation>
    <scope>IDENTIFICATION</scope>
</reference>
<dbReference type="Ensembl" id="ENSMFAT00000076575.1">
    <property type="protein sequence ID" value="ENSMFAP00000048259.1"/>
    <property type="gene ID" value="ENSMFAG00000057443.1"/>
</dbReference>
<accession>A0A7N9CAX1</accession>
<dbReference type="PRINTS" id="PR02045">
    <property type="entry name" value="F138DOMAIN"/>
</dbReference>
<dbReference type="PANTHER" id="PTHR12138">
    <property type="entry name" value="PRIMATE-EXPANDED PROTEIN FAMILY"/>
    <property type="match status" value="1"/>
</dbReference>
<organism evidence="1 2">
    <name type="scientific">Macaca fascicularis</name>
    <name type="common">Crab-eating macaque</name>
    <name type="synonym">Cynomolgus monkey</name>
    <dbReference type="NCBI Taxonomy" id="9541"/>
    <lineage>
        <taxon>Eukaryota</taxon>
        <taxon>Metazoa</taxon>
        <taxon>Chordata</taxon>
        <taxon>Craniata</taxon>
        <taxon>Vertebrata</taxon>
        <taxon>Euteleostomi</taxon>
        <taxon>Mammalia</taxon>
        <taxon>Eutheria</taxon>
        <taxon>Euarchontoglires</taxon>
        <taxon>Primates</taxon>
        <taxon>Haplorrhini</taxon>
        <taxon>Catarrhini</taxon>
        <taxon>Cercopithecidae</taxon>
        <taxon>Cercopithecinae</taxon>
        <taxon>Macaca</taxon>
    </lineage>
</organism>
<dbReference type="AlphaFoldDB" id="A0A7N9CAX1"/>
<evidence type="ECO:0000313" key="2">
    <source>
        <dbReference type="Proteomes" id="UP000233100"/>
    </source>
</evidence>
<name>A0A7N9CAX1_MACFA</name>